<name>A0A087VUT1_9BIFI</name>
<sequence>MSKSVNKSDGLGDFSRKARSLWSTLAGKAEDFLDGDTADHEQPLNDLVKKAAQVYAQTGKRPDDQFMHDLLTSTSHQLGPMVKRHLFPEIQGVPEGLTLGWVQWPGTRGRFFSLGVFTDRSHFAQIALADDHGRVFVGQQRQMDVQNQQAAFMLGKEQEISLPYGRRFGRQEGDGQVPTVRAIQGGIVGRDQTGNLCWLASWLRYDGRYTLEQLRPQLPPDLRFNLEYRDAVAISFFAAYMLPHIQGVFTGFGSGNIFHRLNREAPMGAIRRSVQDMVRARSSGQRVSGLEDLFADLMQESGALGEVPGLEAVHGAEPLHLYASSYSGAYFLTWDTGLEFSAALRALQIEGNLNRFASVSAWLERNADLGIYPTEDTVTRVQAARLDQALLDDPAIAALLRSGDLDRDFDPIHDDGRTALNAILSKAAATAEKVRQEAPRALPVRTDQGEVTSSEWVYRQTFSLLMRSLRLPFRFDVEFRSNLEEGEVAIAFTSAGRAMMPSSRYDDDRHAWVDLDDDQRAAMSADYNLRVGLIMAALAFGVDSSVRQVSLQIDSVGLEEAVDEQNSAIRTMMGQALEAFERMRSGDMGTTGSKADPKDGDIHGDPTHPIVTDAVSPQEEVPETSDQSETESSEDEGGTGDDRSGHDGGPVAEDTPSDRPINTEDESEINQEFKDLIKGVDLDEVAFAMPSSQNPAQDSDDGAGVDASGDTSGRPRSEGNEQNPLSALQSNPTVRNLVTVTFSRELFLSRVRQAGVTDPKAVFSFFDAAMEVTPAGGLAPVDADFDMRDDRFSPRASQEEPEFSDTVFTPQAAEVLGADHASGLSIQRADLLQHALGLFHALSGNQNMSSAEKAQEATRIIKEIADPELDQLAPQVASAMIDETKVPDFDFALSSQLDKERIRARDLLFSGAAPQAIQVEQDAIDRMDAFFSTDGRVPRYFNSYAERVVYNRLFATPGEQTLLIPDNLFYAHLEIADVLSQLKEDQAALQHLNAMVAYAPAYPLSHLKLAVMLANQEDWDSARAATLNALRVALDRDDASFAYYRLAYAAWMRDEFDVAAAAYIMSEHISPDRISALKEELSELRSRAQSQCMVLPDDFSSARTVLSEHGLPIWPHTEVAGIVRDAARICVDGGMFVPARTLSMAAARMNDDDNEGVDVVQAQFMRSLNA</sequence>
<proteinExistence type="predicted"/>
<dbReference type="Gene3D" id="1.25.40.10">
    <property type="entry name" value="Tetratricopeptide repeat domain"/>
    <property type="match status" value="1"/>
</dbReference>
<dbReference type="HOGENOM" id="CLU_283236_0_0_11"/>
<dbReference type="SUPFAM" id="SSF48452">
    <property type="entry name" value="TPR-like"/>
    <property type="match status" value="1"/>
</dbReference>
<accession>A0A087VUT1</accession>
<dbReference type="AlphaFoldDB" id="A0A087VUT1"/>
<feature type="compositionally biased region" description="Basic and acidic residues" evidence="1">
    <location>
        <begin position="595"/>
        <end position="606"/>
    </location>
</feature>
<dbReference type="EMBL" id="CP006018">
    <property type="protein sequence ID" value="AIC92112.1"/>
    <property type="molecule type" value="Genomic_DNA"/>
</dbReference>
<feature type="compositionally biased region" description="Polar residues" evidence="1">
    <location>
        <begin position="720"/>
        <end position="730"/>
    </location>
</feature>
<dbReference type="InterPro" id="IPR011990">
    <property type="entry name" value="TPR-like_helical_dom_sf"/>
</dbReference>
<gene>
    <name evidence="2" type="ORF">BINDI_0843</name>
</gene>
<reference evidence="2 3" key="1">
    <citation type="journal article" date="2014" name="Appl. Environ. Microbiol.">
        <title>Genomic encyclopedia of type strains of the genus Bifidobacterium.</title>
        <authorList>
            <person name="Milani C."/>
            <person name="Lugli G.A."/>
            <person name="Duranti S."/>
            <person name="Turroni F."/>
            <person name="Bottacini F."/>
            <person name="Mangifesta M."/>
            <person name="Sanchez B."/>
            <person name="Viappiani A."/>
            <person name="Mancabelli L."/>
            <person name="Taminiau B."/>
            <person name="Delcenserie V."/>
            <person name="Barrangou R."/>
            <person name="Margolles A."/>
            <person name="van Sinderen D."/>
            <person name="Ventura M."/>
        </authorList>
    </citation>
    <scope>NUCLEOTIDE SEQUENCE [LARGE SCALE GENOMIC DNA]</scope>
    <source>
        <strain evidence="2 3">LMG 11587</strain>
    </source>
</reference>
<keyword evidence="3" id="KW-1185">Reference proteome</keyword>
<dbReference type="Proteomes" id="UP000028569">
    <property type="component" value="Chromosome"/>
</dbReference>
<feature type="region of interest" description="Disordered" evidence="1">
    <location>
        <begin position="586"/>
        <end position="668"/>
    </location>
</feature>
<evidence type="ECO:0000313" key="3">
    <source>
        <dbReference type="Proteomes" id="UP000028569"/>
    </source>
</evidence>
<evidence type="ECO:0000256" key="1">
    <source>
        <dbReference type="SAM" id="MobiDB-lite"/>
    </source>
</evidence>
<feature type="compositionally biased region" description="Acidic residues" evidence="1">
    <location>
        <begin position="620"/>
        <end position="639"/>
    </location>
</feature>
<dbReference type="KEGG" id="bii:BINDI_0843"/>
<evidence type="ECO:0000313" key="2">
    <source>
        <dbReference type="EMBL" id="AIC92112.1"/>
    </source>
</evidence>
<feature type="region of interest" description="Disordered" evidence="1">
    <location>
        <begin position="691"/>
        <end position="730"/>
    </location>
</feature>
<protein>
    <submittedName>
        <fullName evidence="2">Putative tetratricopeptide repeat-containing domain protein</fullName>
    </submittedName>
</protein>
<organism evidence="2 3">
    <name type="scientific">Bifidobacterium [indicum] DSM 20214 = LMG 11587</name>
    <dbReference type="NCBI Taxonomy" id="1341694"/>
    <lineage>
        <taxon>Bacteria</taxon>
        <taxon>Bacillati</taxon>
        <taxon>Actinomycetota</taxon>
        <taxon>Actinomycetes</taxon>
        <taxon>Bifidobacteriales</taxon>
        <taxon>Bifidobacteriaceae</taxon>
        <taxon>Bifidobacterium</taxon>
    </lineage>
</organism>